<feature type="binding site" evidence="14">
    <location>
        <position position="71"/>
    </location>
    <ligand>
        <name>Zn(2+)</name>
        <dbReference type="ChEBI" id="CHEBI:29105"/>
        <note>catalytic</note>
    </ligand>
</feature>
<dbReference type="InterPro" id="IPR011549">
    <property type="entry name" value="RibD_C"/>
</dbReference>
<dbReference type="SUPFAM" id="SSF53597">
    <property type="entry name" value="Dihydrofolate reductase-like"/>
    <property type="match status" value="1"/>
</dbReference>
<dbReference type="InterPro" id="IPR002125">
    <property type="entry name" value="CMP_dCMP_dom"/>
</dbReference>
<feature type="active site" description="Proton donor" evidence="12">
    <location>
        <position position="46"/>
    </location>
</feature>
<dbReference type="GO" id="GO:0008703">
    <property type="term" value="F:5-amino-6-(5-phosphoribosylamino)uracil reductase activity"/>
    <property type="evidence" value="ECO:0007669"/>
    <property type="project" value="UniProtKB-EC"/>
</dbReference>
<feature type="binding site" evidence="13">
    <location>
        <position position="203"/>
    </location>
    <ligand>
        <name>substrate</name>
    </ligand>
</feature>
<feature type="binding site" evidence="14">
    <location>
        <position position="80"/>
    </location>
    <ligand>
        <name>Zn(2+)</name>
        <dbReference type="ChEBI" id="CHEBI:29105"/>
        <note>catalytic</note>
    </ligand>
</feature>
<keyword evidence="6 11" id="KW-0521">NADP</keyword>
<dbReference type="InterPro" id="IPR050765">
    <property type="entry name" value="Riboflavin_Biosynth_HTPR"/>
</dbReference>
<evidence type="ECO:0000256" key="5">
    <source>
        <dbReference type="ARBA" id="ARBA00007417"/>
    </source>
</evidence>
<dbReference type="Gene3D" id="3.40.140.10">
    <property type="entry name" value="Cytidine Deaminase, domain 2"/>
    <property type="match status" value="1"/>
</dbReference>
<dbReference type="SUPFAM" id="SSF53927">
    <property type="entry name" value="Cytidine deaminase-like"/>
    <property type="match status" value="1"/>
</dbReference>
<feature type="binding site" evidence="14">
    <location>
        <position position="44"/>
    </location>
    <ligand>
        <name>Zn(2+)</name>
        <dbReference type="ChEBI" id="CHEBI:29105"/>
        <note>catalytic</note>
    </ligand>
</feature>
<evidence type="ECO:0000256" key="6">
    <source>
        <dbReference type="ARBA" id="ARBA00022857"/>
    </source>
</evidence>
<comment type="function">
    <text evidence="1 11">Converts 2,5-diamino-6-(ribosylamino)-4(3h)-pyrimidinone 5'-phosphate into 5-amino-6-(ribosylamino)-2,4(1h,3h)-pyrimidinedione 5'-phosphate.</text>
</comment>
<feature type="binding site" evidence="13">
    <location>
        <position position="150"/>
    </location>
    <ligand>
        <name>NADP(+)</name>
        <dbReference type="ChEBI" id="CHEBI:58349"/>
    </ligand>
</feature>
<evidence type="ECO:0000256" key="12">
    <source>
        <dbReference type="PIRSR" id="PIRSR006769-1"/>
    </source>
</evidence>
<dbReference type="GO" id="GO:0008835">
    <property type="term" value="F:diaminohydroxyphosphoribosylaminopyrimidine deaminase activity"/>
    <property type="evidence" value="ECO:0007669"/>
    <property type="project" value="UniProtKB-EC"/>
</dbReference>
<feature type="domain" description="CMP/dCMP-type deaminase" evidence="15">
    <location>
        <begin position="1"/>
        <end position="119"/>
    </location>
</feature>
<comment type="pathway">
    <text evidence="3 11">Cofactor biosynthesis; riboflavin biosynthesis; 5-amino-6-(D-ribitylamino)uracil from GTP: step 3/4.</text>
</comment>
<accession>A0A0R1MDP9</accession>
<keyword evidence="11" id="KW-0686">Riboflavin biosynthesis</keyword>
<keyword evidence="8" id="KW-0511">Multifunctional enzyme</keyword>
<organism evidence="16 17">
    <name type="scientific">Liquorilactobacillus capillatus DSM 19910</name>
    <dbReference type="NCBI Taxonomy" id="1423731"/>
    <lineage>
        <taxon>Bacteria</taxon>
        <taxon>Bacillati</taxon>
        <taxon>Bacillota</taxon>
        <taxon>Bacilli</taxon>
        <taxon>Lactobacillales</taxon>
        <taxon>Lactobacillaceae</taxon>
        <taxon>Liquorilactobacillus</taxon>
    </lineage>
</organism>
<dbReference type="EC" id="1.1.1.193" evidence="11"/>
<dbReference type="NCBIfam" id="TIGR00227">
    <property type="entry name" value="ribD_Cterm"/>
    <property type="match status" value="1"/>
</dbReference>
<evidence type="ECO:0000256" key="14">
    <source>
        <dbReference type="PIRSR" id="PIRSR006769-3"/>
    </source>
</evidence>
<keyword evidence="17" id="KW-1185">Reference proteome</keyword>
<evidence type="ECO:0000256" key="2">
    <source>
        <dbReference type="ARBA" id="ARBA00004882"/>
    </source>
</evidence>
<protein>
    <recommendedName>
        <fullName evidence="11">Riboflavin biosynthesis protein RibD</fullName>
    </recommendedName>
    <domain>
        <recommendedName>
            <fullName evidence="11">Diaminohydroxyphosphoribosylaminopyrimidine deaminase</fullName>
            <shortName evidence="11">DRAP deaminase</shortName>
            <ecNumber evidence="11">3.5.4.26</ecNumber>
        </recommendedName>
        <alternativeName>
            <fullName evidence="11">Riboflavin-specific deaminase</fullName>
        </alternativeName>
    </domain>
    <domain>
        <recommendedName>
            <fullName evidence="11">5-amino-6-(5-phosphoribosylamino)uracil reductase</fullName>
            <ecNumber evidence="11">1.1.1.193</ecNumber>
        </recommendedName>
        <alternativeName>
            <fullName evidence="11">HTP reductase</fullName>
        </alternativeName>
    </domain>
</protein>
<comment type="similarity">
    <text evidence="4 11">In the N-terminal section; belongs to the cytidine and deoxycytidylate deaminase family.</text>
</comment>
<name>A0A0R1MDP9_9LACO</name>
<keyword evidence="11 14" id="KW-0479">Metal-binding</keyword>
<evidence type="ECO:0000256" key="8">
    <source>
        <dbReference type="ARBA" id="ARBA00023268"/>
    </source>
</evidence>
<evidence type="ECO:0000256" key="10">
    <source>
        <dbReference type="ARBA" id="ARBA00049886"/>
    </source>
</evidence>
<feature type="binding site" evidence="13">
    <location>
        <begin position="283"/>
        <end position="289"/>
    </location>
    <ligand>
        <name>NADP(+)</name>
        <dbReference type="ChEBI" id="CHEBI:58349"/>
    </ligand>
</feature>
<feature type="binding site" evidence="13">
    <location>
        <position position="196"/>
    </location>
    <ligand>
        <name>NADP(+)</name>
        <dbReference type="ChEBI" id="CHEBI:58349"/>
    </ligand>
</feature>
<dbReference type="EC" id="3.5.4.26" evidence="11"/>
<evidence type="ECO:0000313" key="16">
    <source>
        <dbReference type="EMBL" id="KRL02427.1"/>
    </source>
</evidence>
<dbReference type="RefSeq" id="WP_057742994.1">
    <property type="nucleotide sequence ID" value="NZ_AZEF01000013.1"/>
</dbReference>
<comment type="caution">
    <text evidence="16">The sequence shown here is derived from an EMBL/GenBank/DDBJ whole genome shotgun (WGS) entry which is preliminary data.</text>
</comment>
<dbReference type="AlphaFoldDB" id="A0A0R1MDP9"/>
<dbReference type="UniPathway" id="UPA00275">
    <property type="reaction ID" value="UER00401"/>
</dbReference>
<proteinExistence type="inferred from homology"/>
<dbReference type="PANTHER" id="PTHR38011:SF7">
    <property type="entry name" value="2,5-DIAMINO-6-RIBOSYLAMINO-4(3H)-PYRIMIDINONE 5'-PHOSPHATE REDUCTASE"/>
    <property type="match status" value="1"/>
</dbReference>
<dbReference type="InterPro" id="IPR016193">
    <property type="entry name" value="Cytidine_deaminase-like"/>
</dbReference>
<evidence type="ECO:0000256" key="4">
    <source>
        <dbReference type="ARBA" id="ARBA00005259"/>
    </source>
</evidence>
<dbReference type="GO" id="GO:0050661">
    <property type="term" value="F:NADP binding"/>
    <property type="evidence" value="ECO:0007669"/>
    <property type="project" value="InterPro"/>
</dbReference>
<comment type="pathway">
    <text evidence="2 11">Cofactor biosynthesis; riboflavin biosynthesis; 5-amino-6-(D-ribitylamino)uracil from GTP: step 2/4.</text>
</comment>
<keyword evidence="11" id="KW-0378">Hydrolase</keyword>
<dbReference type="InterPro" id="IPR002734">
    <property type="entry name" value="RibDG_C"/>
</dbReference>
<dbReference type="PIRSF" id="PIRSF006769">
    <property type="entry name" value="RibD"/>
    <property type="match status" value="1"/>
</dbReference>
<dbReference type="Proteomes" id="UP000051621">
    <property type="component" value="Unassembled WGS sequence"/>
</dbReference>
<dbReference type="EMBL" id="AZEF01000013">
    <property type="protein sequence ID" value="KRL02427.1"/>
    <property type="molecule type" value="Genomic_DNA"/>
</dbReference>
<feature type="binding site" evidence="13">
    <location>
        <position position="281"/>
    </location>
    <ligand>
        <name>substrate</name>
    </ligand>
</feature>
<comment type="cofactor">
    <cofactor evidence="11 14">
        <name>Zn(2+)</name>
        <dbReference type="ChEBI" id="CHEBI:29105"/>
    </cofactor>
    <text evidence="11 14">Binds 1 zinc ion.</text>
</comment>
<evidence type="ECO:0000313" key="17">
    <source>
        <dbReference type="Proteomes" id="UP000051621"/>
    </source>
</evidence>
<dbReference type="STRING" id="1423731.FC81_GL000771"/>
<feature type="binding site" evidence="13">
    <location>
        <position position="180"/>
    </location>
    <ligand>
        <name>substrate</name>
    </ligand>
</feature>
<keyword evidence="7 11" id="KW-0560">Oxidoreductase</keyword>
<evidence type="ECO:0000256" key="1">
    <source>
        <dbReference type="ARBA" id="ARBA00002151"/>
    </source>
</evidence>
<feature type="binding site" evidence="13">
    <location>
        <position position="192"/>
    </location>
    <ligand>
        <name>NADP(+)</name>
        <dbReference type="ChEBI" id="CHEBI:58349"/>
    </ligand>
</feature>
<evidence type="ECO:0000259" key="15">
    <source>
        <dbReference type="PROSITE" id="PS51747"/>
    </source>
</evidence>
<evidence type="ECO:0000256" key="9">
    <source>
        <dbReference type="ARBA" id="ARBA00049861"/>
    </source>
</evidence>
<dbReference type="OrthoDB" id="9800865at2"/>
<dbReference type="Gene3D" id="3.40.430.10">
    <property type="entry name" value="Dihydrofolate Reductase, subunit A"/>
    <property type="match status" value="1"/>
</dbReference>
<dbReference type="PANTHER" id="PTHR38011">
    <property type="entry name" value="DIHYDROFOLATE REDUCTASE FAMILY PROTEIN (AFU_ORTHOLOGUE AFUA_8G06820)"/>
    <property type="match status" value="1"/>
</dbReference>
<dbReference type="PROSITE" id="PS51747">
    <property type="entry name" value="CYT_DCMP_DEAMINASES_2"/>
    <property type="match status" value="1"/>
</dbReference>
<comment type="catalytic activity">
    <reaction evidence="10 11">
        <text>2,5-diamino-6-hydroxy-4-(5-phosphoribosylamino)-pyrimidine + H2O + H(+) = 5-amino-6-(5-phospho-D-ribosylamino)uracil + NH4(+)</text>
        <dbReference type="Rhea" id="RHEA:21868"/>
        <dbReference type="ChEBI" id="CHEBI:15377"/>
        <dbReference type="ChEBI" id="CHEBI:15378"/>
        <dbReference type="ChEBI" id="CHEBI:28938"/>
        <dbReference type="ChEBI" id="CHEBI:58453"/>
        <dbReference type="ChEBI" id="CHEBI:58614"/>
        <dbReference type="EC" id="3.5.4.26"/>
    </reaction>
</comment>
<comment type="catalytic activity">
    <reaction evidence="9 11">
        <text>5-amino-6-(5-phospho-D-ribitylamino)uracil + NADP(+) = 5-amino-6-(5-phospho-D-ribosylamino)uracil + NADPH + H(+)</text>
        <dbReference type="Rhea" id="RHEA:17845"/>
        <dbReference type="ChEBI" id="CHEBI:15378"/>
        <dbReference type="ChEBI" id="CHEBI:57783"/>
        <dbReference type="ChEBI" id="CHEBI:58349"/>
        <dbReference type="ChEBI" id="CHEBI:58421"/>
        <dbReference type="ChEBI" id="CHEBI:58453"/>
        <dbReference type="EC" id="1.1.1.193"/>
    </reaction>
</comment>
<evidence type="ECO:0000256" key="3">
    <source>
        <dbReference type="ARBA" id="ARBA00004910"/>
    </source>
</evidence>
<evidence type="ECO:0000256" key="7">
    <source>
        <dbReference type="ARBA" id="ARBA00023002"/>
    </source>
</evidence>
<gene>
    <name evidence="16" type="ORF">FC81_GL000771</name>
</gene>
<comment type="similarity">
    <text evidence="5 11">In the C-terminal section; belongs to the HTP reductase family.</text>
</comment>
<dbReference type="CDD" id="cd01284">
    <property type="entry name" value="Riboflavin_deaminase-reductase"/>
    <property type="match status" value="1"/>
</dbReference>
<dbReference type="GO" id="GO:0046872">
    <property type="term" value="F:metal ion binding"/>
    <property type="evidence" value="ECO:0007669"/>
    <property type="project" value="UniProtKB-KW"/>
</dbReference>
<dbReference type="NCBIfam" id="TIGR00326">
    <property type="entry name" value="eubact_ribD"/>
    <property type="match status" value="1"/>
</dbReference>
<dbReference type="Pfam" id="PF01872">
    <property type="entry name" value="RibD_C"/>
    <property type="match status" value="1"/>
</dbReference>
<sequence>MKTALVEAEKGRYQTYTNPMVGAVIVKENQLIGLGHHAAFGKEHAEINAFNNVVQQEKIKGAIMFVTLEPCSHFGKTPPCCREIVRRGIKEIYIAQKDPNPLVAGQGIAYLEKHGVRVHVGILAAAAQKLNRFYNFFYLHDYPFITLKTAQTLDGRISLTASHRTYLTDELVFNDVQQLRADYQAILVGSGTILADNPLLTVRMMNLKYPPVRIIIDRRGRLINTYKVINNDAPTWIFTENMKMSQYFTNSEVEIFFKKKWTLKEVMQRLAQAKIQSVLVEGGARMQDAFLERGLFQELLVYQTNQLAGGNSLAAFQSKRSPQKLLDLKIVERRQVGNASRLWLRR</sequence>
<feature type="binding site" evidence="13">
    <location>
        <position position="200"/>
    </location>
    <ligand>
        <name>substrate</name>
    </ligand>
</feature>
<dbReference type="Pfam" id="PF00383">
    <property type="entry name" value="dCMP_cyt_deam_1"/>
    <property type="match status" value="1"/>
</dbReference>
<dbReference type="PATRIC" id="fig|1423731.3.peg.790"/>
<dbReference type="InterPro" id="IPR004794">
    <property type="entry name" value="Eubact_RibD"/>
</dbReference>
<keyword evidence="11 14" id="KW-0862">Zinc</keyword>
<evidence type="ECO:0000256" key="13">
    <source>
        <dbReference type="PIRSR" id="PIRSR006769-2"/>
    </source>
</evidence>
<dbReference type="InterPro" id="IPR024072">
    <property type="entry name" value="DHFR-like_dom_sf"/>
</dbReference>
<reference evidence="16 17" key="1">
    <citation type="journal article" date="2015" name="Genome Announc.">
        <title>Expanding the biotechnology potential of lactobacilli through comparative genomics of 213 strains and associated genera.</title>
        <authorList>
            <person name="Sun Z."/>
            <person name="Harris H.M."/>
            <person name="McCann A."/>
            <person name="Guo C."/>
            <person name="Argimon S."/>
            <person name="Zhang W."/>
            <person name="Yang X."/>
            <person name="Jeffery I.B."/>
            <person name="Cooney J.C."/>
            <person name="Kagawa T.F."/>
            <person name="Liu W."/>
            <person name="Song Y."/>
            <person name="Salvetti E."/>
            <person name="Wrobel A."/>
            <person name="Rasinkangas P."/>
            <person name="Parkhill J."/>
            <person name="Rea M.C."/>
            <person name="O'Sullivan O."/>
            <person name="Ritari J."/>
            <person name="Douillard F.P."/>
            <person name="Paul Ross R."/>
            <person name="Yang R."/>
            <person name="Briner A.E."/>
            <person name="Felis G.E."/>
            <person name="de Vos W.M."/>
            <person name="Barrangou R."/>
            <person name="Klaenhammer T.R."/>
            <person name="Caufield P.W."/>
            <person name="Cui Y."/>
            <person name="Zhang H."/>
            <person name="O'Toole P.W."/>
        </authorList>
    </citation>
    <scope>NUCLEOTIDE SEQUENCE [LARGE SCALE GENOMIC DNA]</scope>
    <source>
        <strain evidence="16 17">DSM 19910</strain>
    </source>
</reference>
<dbReference type="GO" id="GO:0009231">
    <property type="term" value="P:riboflavin biosynthetic process"/>
    <property type="evidence" value="ECO:0007669"/>
    <property type="project" value="UniProtKB-UniPathway"/>
</dbReference>
<evidence type="ECO:0000256" key="11">
    <source>
        <dbReference type="PIRNR" id="PIRNR006769"/>
    </source>
</evidence>